<dbReference type="Pfam" id="PF00578">
    <property type="entry name" value="AhpC-TSA"/>
    <property type="match status" value="1"/>
</dbReference>
<protein>
    <submittedName>
        <fullName evidence="2">Redoxin</fullName>
    </submittedName>
</protein>
<evidence type="ECO:0000313" key="2">
    <source>
        <dbReference type="EMBL" id="QCK13744.1"/>
    </source>
</evidence>
<dbReference type="EMBL" id="CP028923">
    <property type="protein sequence ID" value="QCK13744.1"/>
    <property type="molecule type" value="Genomic_DNA"/>
</dbReference>
<dbReference type="SUPFAM" id="SSF52833">
    <property type="entry name" value="Thioredoxin-like"/>
    <property type="match status" value="1"/>
</dbReference>
<name>A0A4D7JYK0_9BACT</name>
<proteinExistence type="predicted"/>
<dbReference type="PANTHER" id="PTHR42852">
    <property type="entry name" value="THIOL:DISULFIDE INTERCHANGE PROTEIN DSBE"/>
    <property type="match status" value="1"/>
</dbReference>
<gene>
    <name evidence="2" type="ORF">DCC35_02720</name>
</gene>
<dbReference type="AlphaFoldDB" id="A0A4D7JYK0"/>
<organism evidence="2 3">
    <name type="scientific">Mangrovivirga cuniculi</name>
    <dbReference type="NCBI Taxonomy" id="2715131"/>
    <lineage>
        <taxon>Bacteria</taxon>
        <taxon>Pseudomonadati</taxon>
        <taxon>Bacteroidota</taxon>
        <taxon>Cytophagia</taxon>
        <taxon>Cytophagales</taxon>
        <taxon>Mangrovivirgaceae</taxon>
        <taxon>Mangrovivirga</taxon>
    </lineage>
</organism>
<dbReference type="RefSeq" id="WP_137089340.1">
    <property type="nucleotide sequence ID" value="NZ_CP028923.1"/>
</dbReference>
<dbReference type="InterPro" id="IPR000866">
    <property type="entry name" value="AhpC/TSA"/>
</dbReference>
<reference evidence="2 3" key="1">
    <citation type="submission" date="2018-04" db="EMBL/GenBank/DDBJ databases">
        <title>Complete genome uncultured novel isolate.</title>
        <authorList>
            <person name="Merlino G."/>
        </authorList>
    </citation>
    <scope>NUCLEOTIDE SEQUENCE [LARGE SCALE GENOMIC DNA]</scope>
    <source>
        <strain evidence="3">R1DC9</strain>
    </source>
</reference>
<feature type="domain" description="Thioredoxin" evidence="1">
    <location>
        <begin position="11"/>
        <end position="155"/>
    </location>
</feature>
<dbReference type="Gene3D" id="3.40.30.10">
    <property type="entry name" value="Glutaredoxin"/>
    <property type="match status" value="1"/>
</dbReference>
<dbReference type="GO" id="GO:0016209">
    <property type="term" value="F:antioxidant activity"/>
    <property type="evidence" value="ECO:0007669"/>
    <property type="project" value="InterPro"/>
</dbReference>
<dbReference type="OrthoDB" id="6399635at2"/>
<dbReference type="InterPro" id="IPR013766">
    <property type="entry name" value="Thioredoxin_domain"/>
</dbReference>
<accession>A0A4D7JYK0</accession>
<dbReference type="Proteomes" id="UP000298616">
    <property type="component" value="Chromosome"/>
</dbReference>
<dbReference type="InterPro" id="IPR050553">
    <property type="entry name" value="Thioredoxin_ResA/DsbE_sf"/>
</dbReference>
<keyword evidence="3" id="KW-1185">Reference proteome</keyword>
<dbReference type="CDD" id="cd02966">
    <property type="entry name" value="TlpA_like_family"/>
    <property type="match status" value="1"/>
</dbReference>
<dbReference type="PROSITE" id="PS51352">
    <property type="entry name" value="THIOREDOXIN_2"/>
    <property type="match status" value="1"/>
</dbReference>
<sequence length="155" mass="18492">MRNIYILIFMVSFGFIAKSQSVEKITIDELENLMDQESNKVLIFNFWATWCKPCIKEIPAFEELNEDGMVSVHLVSIDFKNQFEKRVVPFVEDRNLNSRVFFLAEENPNNWMPRISNEWSGAIPATLFIYKEKKYFEEKEFTLDELNEYINKIRN</sequence>
<dbReference type="PANTHER" id="PTHR42852:SF13">
    <property type="entry name" value="PROTEIN DIPZ"/>
    <property type="match status" value="1"/>
</dbReference>
<dbReference type="InterPro" id="IPR036249">
    <property type="entry name" value="Thioredoxin-like_sf"/>
</dbReference>
<dbReference type="KEGG" id="fpf:DCC35_02720"/>
<evidence type="ECO:0000259" key="1">
    <source>
        <dbReference type="PROSITE" id="PS51352"/>
    </source>
</evidence>
<evidence type="ECO:0000313" key="3">
    <source>
        <dbReference type="Proteomes" id="UP000298616"/>
    </source>
</evidence>
<dbReference type="GO" id="GO:0016491">
    <property type="term" value="F:oxidoreductase activity"/>
    <property type="evidence" value="ECO:0007669"/>
    <property type="project" value="InterPro"/>
</dbReference>